<evidence type="ECO:0000256" key="2">
    <source>
        <dbReference type="ARBA" id="ARBA00022490"/>
    </source>
</evidence>
<dbReference type="OrthoDB" id="9787898at2"/>
<dbReference type="RefSeq" id="WP_097653905.1">
    <property type="nucleotide sequence ID" value="NZ_LYXE01000110.1"/>
</dbReference>
<keyword evidence="13" id="KW-1185">Reference proteome</keyword>
<dbReference type="PANTHER" id="PTHR10949:SF0">
    <property type="entry name" value="LIPOYL SYNTHASE, MITOCHONDRIAL"/>
    <property type="match status" value="1"/>
</dbReference>
<comment type="function">
    <text evidence="9">Catalyzes the radical-mediated insertion of two sulfur atoms into the C-6 and C-8 positions of the octanoyl moiety bound to the lipoyl domains of lipoate-dependent enzymes, thereby converting the octanoylated domains into lipoylated derivatives.</text>
</comment>
<keyword evidence="7 9" id="KW-0411">Iron-sulfur</keyword>
<evidence type="ECO:0000256" key="6">
    <source>
        <dbReference type="ARBA" id="ARBA00023004"/>
    </source>
</evidence>
<feature type="binding site" evidence="9">
    <location>
        <position position="79"/>
    </location>
    <ligand>
        <name>[4Fe-4S] cluster</name>
        <dbReference type="ChEBI" id="CHEBI:49883"/>
        <label>2</label>
        <note>4Fe-4S-S-AdoMet</note>
    </ligand>
</feature>
<dbReference type="PIRSF" id="PIRSF005963">
    <property type="entry name" value="Lipoyl_synth"/>
    <property type="match status" value="1"/>
</dbReference>
<dbReference type="InterPro" id="IPR007197">
    <property type="entry name" value="rSAM"/>
</dbReference>
<dbReference type="SFLD" id="SFLDS00029">
    <property type="entry name" value="Radical_SAM"/>
    <property type="match status" value="1"/>
</dbReference>
<dbReference type="PROSITE" id="PS51918">
    <property type="entry name" value="RADICAL_SAM"/>
    <property type="match status" value="1"/>
</dbReference>
<evidence type="ECO:0000256" key="4">
    <source>
        <dbReference type="ARBA" id="ARBA00022691"/>
    </source>
</evidence>
<dbReference type="GO" id="GO:0046872">
    <property type="term" value="F:metal ion binding"/>
    <property type="evidence" value="ECO:0007669"/>
    <property type="project" value="UniProtKB-KW"/>
</dbReference>
<feature type="binding site" evidence="9">
    <location>
        <position position="53"/>
    </location>
    <ligand>
        <name>[4Fe-4S] cluster</name>
        <dbReference type="ChEBI" id="CHEBI:49883"/>
        <label>1</label>
    </ligand>
</feature>
<dbReference type="Pfam" id="PF04055">
    <property type="entry name" value="Radical_SAM"/>
    <property type="match status" value="1"/>
</dbReference>
<dbReference type="InterPro" id="IPR006638">
    <property type="entry name" value="Elp3/MiaA/NifB-like_rSAM"/>
</dbReference>
<feature type="binding site" evidence="9">
    <location>
        <position position="64"/>
    </location>
    <ligand>
        <name>[4Fe-4S] cluster</name>
        <dbReference type="ChEBI" id="CHEBI:49883"/>
        <label>1</label>
    </ligand>
</feature>
<dbReference type="PANTHER" id="PTHR10949">
    <property type="entry name" value="LIPOYL SYNTHASE"/>
    <property type="match status" value="1"/>
</dbReference>
<comment type="catalytic activity">
    <reaction evidence="8 9">
        <text>[[Fe-S] cluster scaffold protein carrying a second [4Fe-4S](2+) cluster] + N(6)-octanoyl-L-lysyl-[protein] + 2 oxidized [2Fe-2S]-[ferredoxin] + 2 S-adenosyl-L-methionine + 4 H(+) = [[Fe-S] cluster scaffold protein] + N(6)-[(R)-dihydrolipoyl]-L-lysyl-[protein] + 4 Fe(3+) + 2 hydrogen sulfide + 2 5'-deoxyadenosine + 2 L-methionine + 2 reduced [2Fe-2S]-[ferredoxin]</text>
        <dbReference type="Rhea" id="RHEA:16585"/>
        <dbReference type="Rhea" id="RHEA-COMP:9928"/>
        <dbReference type="Rhea" id="RHEA-COMP:10000"/>
        <dbReference type="Rhea" id="RHEA-COMP:10001"/>
        <dbReference type="Rhea" id="RHEA-COMP:10475"/>
        <dbReference type="Rhea" id="RHEA-COMP:14568"/>
        <dbReference type="Rhea" id="RHEA-COMP:14569"/>
        <dbReference type="ChEBI" id="CHEBI:15378"/>
        <dbReference type="ChEBI" id="CHEBI:17319"/>
        <dbReference type="ChEBI" id="CHEBI:29034"/>
        <dbReference type="ChEBI" id="CHEBI:29919"/>
        <dbReference type="ChEBI" id="CHEBI:33722"/>
        <dbReference type="ChEBI" id="CHEBI:33737"/>
        <dbReference type="ChEBI" id="CHEBI:33738"/>
        <dbReference type="ChEBI" id="CHEBI:57844"/>
        <dbReference type="ChEBI" id="CHEBI:59789"/>
        <dbReference type="ChEBI" id="CHEBI:78809"/>
        <dbReference type="ChEBI" id="CHEBI:83100"/>
        <dbReference type="EC" id="2.8.1.8"/>
    </reaction>
</comment>
<feature type="region of interest" description="Disordered" evidence="10">
    <location>
        <begin position="1"/>
        <end position="23"/>
    </location>
</feature>
<proteinExistence type="inferred from homology"/>
<dbReference type="InterPro" id="IPR058240">
    <property type="entry name" value="rSAM_sf"/>
</dbReference>
<dbReference type="InterPro" id="IPR031691">
    <property type="entry name" value="LIAS_N"/>
</dbReference>
<dbReference type="GO" id="GO:0005737">
    <property type="term" value="C:cytoplasm"/>
    <property type="evidence" value="ECO:0007669"/>
    <property type="project" value="UniProtKB-SubCell"/>
</dbReference>
<dbReference type="Gene3D" id="3.20.20.70">
    <property type="entry name" value="Aldolase class I"/>
    <property type="match status" value="1"/>
</dbReference>
<dbReference type="NCBIfam" id="NF004019">
    <property type="entry name" value="PRK05481.1"/>
    <property type="match status" value="1"/>
</dbReference>
<name>A0A2H3KJV8_9CHLR</name>
<evidence type="ECO:0000256" key="5">
    <source>
        <dbReference type="ARBA" id="ARBA00022723"/>
    </source>
</evidence>
<dbReference type="SFLD" id="SFLDF00271">
    <property type="entry name" value="lipoyl_synthase"/>
    <property type="match status" value="1"/>
</dbReference>
<dbReference type="EMBL" id="LYXE01000110">
    <property type="protein sequence ID" value="PDV98178.1"/>
    <property type="molecule type" value="Genomic_DNA"/>
</dbReference>
<dbReference type="InterPro" id="IPR013785">
    <property type="entry name" value="Aldolase_TIM"/>
</dbReference>
<dbReference type="SFLD" id="SFLDG01058">
    <property type="entry name" value="lipoyl_synthase_like"/>
    <property type="match status" value="1"/>
</dbReference>
<evidence type="ECO:0000256" key="9">
    <source>
        <dbReference type="HAMAP-Rule" id="MF_00206"/>
    </source>
</evidence>
<dbReference type="HAMAP" id="MF_00206">
    <property type="entry name" value="Lipoyl_synth"/>
    <property type="match status" value="1"/>
</dbReference>
<evidence type="ECO:0000256" key="8">
    <source>
        <dbReference type="ARBA" id="ARBA00047326"/>
    </source>
</evidence>
<organism evidence="12 13">
    <name type="scientific">Candidatus Chloroploca asiatica</name>
    <dbReference type="NCBI Taxonomy" id="1506545"/>
    <lineage>
        <taxon>Bacteria</taxon>
        <taxon>Bacillati</taxon>
        <taxon>Chloroflexota</taxon>
        <taxon>Chloroflexia</taxon>
        <taxon>Chloroflexales</taxon>
        <taxon>Chloroflexineae</taxon>
        <taxon>Oscillochloridaceae</taxon>
        <taxon>Candidatus Chloroploca</taxon>
    </lineage>
</organism>
<evidence type="ECO:0000256" key="1">
    <source>
        <dbReference type="ARBA" id="ARBA00022485"/>
    </source>
</evidence>
<comment type="caution">
    <text evidence="12">The sequence shown here is derived from an EMBL/GenBank/DDBJ whole genome shotgun (WGS) entry which is preliminary data.</text>
</comment>
<dbReference type="InterPro" id="IPR003698">
    <property type="entry name" value="Lipoyl_synth"/>
</dbReference>
<feature type="binding site" evidence="9">
    <location>
        <position position="86"/>
    </location>
    <ligand>
        <name>[4Fe-4S] cluster</name>
        <dbReference type="ChEBI" id="CHEBI:49883"/>
        <label>2</label>
        <note>4Fe-4S-S-AdoMet</note>
    </ligand>
</feature>
<feature type="binding site" evidence="9">
    <location>
        <position position="292"/>
    </location>
    <ligand>
        <name>[4Fe-4S] cluster</name>
        <dbReference type="ChEBI" id="CHEBI:49883"/>
        <label>1</label>
    </ligand>
</feature>
<dbReference type="GO" id="GO:0016992">
    <property type="term" value="F:lipoate synthase activity"/>
    <property type="evidence" value="ECO:0007669"/>
    <property type="project" value="UniProtKB-UniRule"/>
</dbReference>
<evidence type="ECO:0000259" key="11">
    <source>
        <dbReference type="PROSITE" id="PS51918"/>
    </source>
</evidence>
<dbReference type="UniPathway" id="UPA00538">
    <property type="reaction ID" value="UER00593"/>
</dbReference>
<evidence type="ECO:0000256" key="3">
    <source>
        <dbReference type="ARBA" id="ARBA00022679"/>
    </source>
</evidence>
<feature type="binding site" evidence="9">
    <location>
        <position position="58"/>
    </location>
    <ligand>
        <name>[4Fe-4S] cluster</name>
        <dbReference type="ChEBI" id="CHEBI:49883"/>
        <label>1</label>
    </ligand>
</feature>
<dbReference type="GO" id="GO:0009249">
    <property type="term" value="P:protein lipoylation"/>
    <property type="evidence" value="ECO:0007669"/>
    <property type="project" value="UniProtKB-UniRule"/>
</dbReference>
<feature type="domain" description="Radical SAM core" evidence="11">
    <location>
        <begin position="65"/>
        <end position="281"/>
    </location>
</feature>
<evidence type="ECO:0000256" key="7">
    <source>
        <dbReference type="ARBA" id="ARBA00023014"/>
    </source>
</evidence>
<keyword evidence="1 9" id="KW-0004">4Fe-4S</keyword>
<dbReference type="SUPFAM" id="SSF102114">
    <property type="entry name" value="Radical SAM enzymes"/>
    <property type="match status" value="1"/>
</dbReference>
<dbReference type="NCBIfam" id="TIGR00510">
    <property type="entry name" value="lipA"/>
    <property type="match status" value="1"/>
</dbReference>
<keyword evidence="6 9" id="KW-0408">Iron</keyword>
<evidence type="ECO:0000313" key="12">
    <source>
        <dbReference type="EMBL" id="PDV98178.1"/>
    </source>
</evidence>
<dbReference type="EC" id="2.8.1.8" evidence="9"/>
<sequence length="305" mass="34113">MSELIPLTPVQTPASATPVRPRRPEWLKARAPSGENYSDVHRLMREKGLNTVCEEARCPNLGECWNNRTATFLLLGDTCTRGCRYCAIGKGKPQPIDEAEPERVAASVAHLRLHFAVLTSVNRDDAPDGGAHIFARTIELIRERVPECKIEVLIPDFDGNWDALQLVLEARPDVLNHNIETVPRIFRRFRPRAGFQQSLELLGRARAFDPDLVTKSGMMVGAGETNGEVLEVMDALRSVDVNVMTIGQYLAPDSSYWPIDRYVTPDEFATFKAEGLQRGFRHVESGPMVRSSYHAHLHVGAHQHS</sequence>
<dbReference type="AlphaFoldDB" id="A0A2H3KJV8"/>
<dbReference type="SMART" id="SM00729">
    <property type="entry name" value="Elp3"/>
    <property type="match status" value="1"/>
</dbReference>
<dbReference type="Pfam" id="PF16881">
    <property type="entry name" value="LIAS_N"/>
    <property type="match status" value="1"/>
</dbReference>
<dbReference type="GO" id="GO:0051539">
    <property type="term" value="F:4 iron, 4 sulfur cluster binding"/>
    <property type="evidence" value="ECO:0007669"/>
    <property type="project" value="UniProtKB-UniRule"/>
</dbReference>
<comment type="pathway">
    <text evidence="9">Protein modification; protein lipoylation via endogenous pathway; protein N(6)-(lipoyl)lysine from octanoyl-[acyl-carrier-protein]: step 2/2.</text>
</comment>
<comment type="subcellular location">
    <subcellularLocation>
        <location evidence="9">Cytoplasm</location>
    </subcellularLocation>
</comment>
<dbReference type="NCBIfam" id="NF009544">
    <property type="entry name" value="PRK12928.1"/>
    <property type="match status" value="1"/>
</dbReference>
<dbReference type="Proteomes" id="UP000220922">
    <property type="component" value="Unassembled WGS sequence"/>
</dbReference>
<dbReference type="FunFam" id="3.20.20.70:FF:000040">
    <property type="entry name" value="Lipoyl synthase"/>
    <property type="match status" value="1"/>
</dbReference>
<keyword evidence="5 9" id="KW-0479">Metal-binding</keyword>
<accession>A0A2H3KJV8</accession>
<keyword evidence="3 9" id="KW-0808">Transferase</keyword>
<gene>
    <name evidence="9" type="primary">lipA</name>
    <name evidence="12" type="ORF">A9Q02_03620</name>
</gene>
<dbReference type="CDD" id="cd01335">
    <property type="entry name" value="Radical_SAM"/>
    <property type="match status" value="1"/>
</dbReference>
<reference evidence="12 13" key="1">
    <citation type="submission" date="2016-05" db="EMBL/GenBank/DDBJ databases">
        <authorList>
            <person name="Lavstsen T."/>
            <person name="Jespersen J.S."/>
        </authorList>
    </citation>
    <scope>NUCLEOTIDE SEQUENCE [LARGE SCALE GENOMIC DNA]</scope>
    <source>
        <strain evidence="12 13">B7-9</strain>
    </source>
</reference>
<protein>
    <recommendedName>
        <fullName evidence="9">Lipoyl synthase</fullName>
        <ecNumber evidence="9">2.8.1.8</ecNumber>
    </recommendedName>
    <alternativeName>
        <fullName evidence="9">Lip-syn</fullName>
        <shortName evidence="9">LS</shortName>
    </alternativeName>
    <alternativeName>
        <fullName evidence="9">Lipoate synthase</fullName>
    </alternativeName>
    <alternativeName>
        <fullName evidence="9">Lipoic acid synthase</fullName>
    </alternativeName>
    <alternativeName>
        <fullName evidence="9">Sulfur insertion protein LipA</fullName>
    </alternativeName>
</protein>
<evidence type="ECO:0000256" key="10">
    <source>
        <dbReference type="SAM" id="MobiDB-lite"/>
    </source>
</evidence>
<comment type="similarity">
    <text evidence="9">Belongs to the radical SAM superfamily. Lipoyl synthase family.</text>
</comment>
<evidence type="ECO:0000313" key="13">
    <source>
        <dbReference type="Proteomes" id="UP000220922"/>
    </source>
</evidence>
<feature type="binding site" evidence="9">
    <location>
        <position position="83"/>
    </location>
    <ligand>
        <name>[4Fe-4S] cluster</name>
        <dbReference type="ChEBI" id="CHEBI:49883"/>
        <label>2</label>
        <note>4Fe-4S-S-AdoMet</note>
    </ligand>
</feature>
<comment type="cofactor">
    <cofactor evidence="9">
        <name>[4Fe-4S] cluster</name>
        <dbReference type="ChEBI" id="CHEBI:49883"/>
    </cofactor>
    <text evidence="9">Binds 2 [4Fe-4S] clusters per subunit. One cluster is coordinated with 3 cysteines and an exchangeable S-adenosyl-L-methionine.</text>
</comment>
<keyword evidence="2 9" id="KW-0963">Cytoplasm</keyword>
<keyword evidence="4 9" id="KW-0949">S-adenosyl-L-methionine</keyword>